<dbReference type="AlphaFoldDB" id="X0ZJN2"/>
<dbReference type="EMBL" id="BART01005754">
    <property type="protein sequence ID" value="GAG69860.1"/>
    <property type="molecule type" value="Genomic_DNA"/>
</dbReference>
<name>X0ZJN2_9ZZZZ</name>
<accession>X0ZJN2</accession>
<comment type="caution">
    <text evidence="1">The sequence shown here is derived from an EMBL/GenBank/DDBJ whole genome shotgun (WGS) entry which is preliminary data.</text>
</comment>
<protein>
    <submittedName>
        <fullName evidence="1">Uncharacterized protein</fullName>
    </submittedName>
</protein>
<reference evidence="1" key="1">
    <citation type="journal article" date="2014" name="Front. Microbiol.">
        <title>High frequency of phylogenetically diverse reductive dehalogenase-homologous genes in deep subseafloor sedimentary metagenomes.</title>
        <authorList>
            <person name="Kawai M."/>
            <person name="Futagami T."/>
            <person name="Toyoda A."/>
            <person name="Takaki Y."/>
            <person name="Nishi S."/>
            <person name="Hori S."/>
            <person name="Arai W."/>
            <person name="Tsubouchi T."/>
            <person name="Morono Y."/>
            <person name="Uchiyama I."/>
            <person name="Ito T."/>
            <person name="Fujiyama A."/>
            <person name="Inagaki F."/>
            <person name="Takami H."/>
        </authorList>
    </citation>
    <scope>NUCLEOTIDE SEQUENCE</scope>
    <source>
        <strain evidence="1">Expedition CK06-06</strain>
    </source>
</reference>
<evidence type="ECO:0000313" key="1">
    <source>
        <dbReference type="EMBL" id="GAG69860.1"/>
    </source>
</evidence>
<proteinExistence type="predicted"/>
<sequence>MITADEMKELKERSGTKQLCTDYTLDTLRKIKEAVNADRVRIEIGGRDDGFDAELCVFKGDRVYPFLVDRSDLDASMYLVDFVKESIESMMP</sequence>
<gene>
    <name evidence="1" type="ORF">S01H4_13030</name>
</gene>
<organism evidence="1">
    <name type="scientific">marine sediment metagenome</name>
    <dbReference type="NCBI Taxonomy" id="412755"/>
    <lineage>
        <taxon>unclassified sequences</taxon>
        <taxon>metagenomes</taxon>
        <taxon>ecological metagenomes</taxon>
    </lineage>
</organism>